<name>A0A6L2MML9_TANCI</name>
<dbReference type="EMBL" id="BKCJ010007038">
    <property type="protein sequence ID" value="GEU75208.1"/>
    <property type="molecule type" value="Genomic_DNA"/>
</dbReference>
<comment type="caution">
    <text evidence="3">The sequence shown here is derived from an EMBL/GenBank/DDBJ whole genome shotgun (WGS) entry which is preliminary data.</text>
</comment>
<protein>
    <recommendedName>
        <fullName evidence="4">Reverse transcriptase domain-containing protein</fullName>
    </recommendedName>
</protein>
<evidence type="ECO:0000256" key="2">
    <source>
        <dbReference type="SAM" id="MobiDB-lite"/>
    </source>
</evidence>
<keyword evidence="1" id="KW-0175">Coiled coil</keyword>
<reference evidence="3" key="1">
    <citation type="journal article" date="2019" name="Sci. Rep.">
        <title>Draft genome of Tanacetum cinerariifolium, the natural source of mosquito coil.</title>
        <authorList>
            <person name="Yamashiro T."/>
            <person name="Shiraishi A."/>
            <person name="Satake H."/>
            <person name="Nakayama K."/>
        </authorList>
    </citation>
    <scope>NUCLEOTIDE SEQUENCE</scope>
</reference>
<organism evidence="3">
    <name type="scientific">Tanacetum cinerariifolium</name>
    <name type="common">Dalmatian daisy</name>
    <name type="synonym">Chrysanthemum cinerariifolium</name>
    <dbReference type="NCBI Taxonomy" id="118510"/>
    <lineage>
        <taxon>Eukaryota</taxon>
        <taxon>Viridiplantae</taxon>
        <taxon>Streptophyta</taxon>
        <taxon>Embryophyta</taxon>
        <taxon>Tracheophyta</taxon>
        <taxon>Spermatophyta</taxon>
        <taxon>Magnoliopsida</taxon>
        <taxon>eudicotyledons</taxon>
        <taxon>Gunneridae</taxon>
        <taxon>Pentapetalae</taxon>
        <taxon>asterids</taxon>
        <taxon>campanulids</taxon>
        <taxon>Asterales</taxon>
        <taxon>Asteraceae</taxon>
        <taxon>Asteroideae</taxon>
        <taxon>Anthemideae</taxon>
        <taxon>Anthemidinae</taxon>
        <taxon>Tanacetum</taxon>
    </lineage>
</organism>
<evidence type="ECO:0008006" key="4">
    <source>
        <dbReference type="Google" id="ProtNLM"/>
    </source>
</evidence>
<feature type="compositionally biased region" description="Polar residues" evidence="2">
    <location>
        <begin position="940"/>
        <end position="955"/>
    </location>
</feature>
<feature type="region of interest" description="Disordered" evidence="2">
    <location>
        <begin position="302"/>
        <end position="363"/>
    </location>
</feature>
<dbReference type="AlphaFoldDB" id="A0A6L2MML9"/>
<proteinExistence type="predicted"/>
<evidence type="ECO:0000256" key="1">
    <source>
        <dbReference type="SAM" id="Coils"/>
    </source>
</evidence>
<evidence type="ECO:0000313" key="3">
    <source>
        <dbReference type="EMBL" id="GEU75208.1"/>
    </source>
</evidence>
<feature type="region of interest" description="Disordered" evidence="2">
    <location>
        <begin position="914"/>
        <end position="955"/>
    </location>
</feature>
<accession>A0A6L2MML9</accession>
<sequence length="955" mass="105579">MLQVLVVDQTSVTFVHHMRLAAPYLLRGLATPYLLRRLVAPYLLRGLATPYLLRRLVAPYLLRGLATPYLLMGHYSLVIASGPKGVGARLKIHLEGFWVSFGGSTGGVLDLVRLKGIWISIGGLFRSRSEACLKGVRSELFGFHSEVFESRSEVVEPHPKVVESRPEVVESRPEVVESHPELIVELDTKLETLIATYDIPLDLRPCLLDPNFRMINLPAGDTAIGIYSRIFDSSGVRIPFSSFLLAVLKYFKVHISQLVPLAMSIYDFLCMPSLDKVTVREEPHGLDTSILGRVADRTTSPALAVTKADHATKRKASTRPEISTNASKKTRSSKKGSGAGSNRQAARDEVEQADDRTFDDDDQRDISEIALEGIKSLNDVSQGPAFARLMAAPAPDAQPLDADVGADEIASDDNVDPYYEARVGNTVGDVLERDLLLIVLGPYYISYPYDEVVVVDGGDGGLKGCLVPWFLKPRSPKIPTLSGEIRLEKVNHYDHDGVGENANHKNFGLDNLQIGCSLLQDIHTSACHRLGRTMIELGVGATVLALSQIATMEPLDSFLMGDEVISNISAREIDEFVKSSVDDPVPILKESEVTSDSTLECDMHVTAPLPPTDSGPPELTPVIDEPILLVILPLPCTDVLGDVIVDIDLLLGEHLDTLSTGDREIDFNPSRDIEELKRLLVDDPVLIPRVFDEPLGNSDSTSRSSETSGLFEELIAEFGLDDSIPTESDDRVLLTRSTLPDPKQICSREVEIFDPFFYQTQSEIPSNKSKVHIEVLSVLWGNRLSILDGSLPLSRKHRNERDTLAIEKEKIEEELVETKSQLEHHKRFLKSGEFNRAFTGVLNTSINVLVEQGLRMDRFDEEFSDLFQRVIGFIPDAKEKFNRVVAAFSDTTFSFLDKVSQSSQSSLQDISWLEPDNVTPSHQTSSATSSLRPNTDVRHFTSSSRTFGHTSTPDH</sequence>
<gene>
    <name evidence="3" type="ORF">Tci_047186</name>
</gene>
<feature type="compositionally biased region" description="Polar residues" evidence="2">
    <location>
        <begin position="918"/>
        <end position="933"/>
    </location>
</feature>
<feature type="compositionally biased region" description="Basic and acidic residues" evidence="2">
    <location>
        <begin position="345"/>
        <end position="356"/>
    </location>
</feature>
<feature type="coiled-coil region" evidence="1">
    <location>
        <begin position="794"/>
        <end position="828"/>
    </location>
</feature>